<accession>A0A7X6DGU8</accession>
<protein>
    <submittedName>
        <fullName evidence="5">Cytochrome c3 family protein</fullName>
    </submittedName>
</protein>
<keyword evidence="1 3" id="KW-0732">Signal</keyword>
<feature type="region of interest" description="Disordered" evidence="2">
    <location>
        <begin position="746"/>
        <end position="784"/>
    </location>
</feature>
<feature type="region of interest" description="Disordered" evidence="2">
    <location>
        <begin position="634"/>
        <end position="662"/>
    </location>
</feature>
<evidence type="ECO:0000313" key="6">
    <source>
        <dbReference type="Proteomes" id="UP000521868"/>
    </source>
</evidence>
<keyword evidence="6" id="KW-1185">Reference proteome</keyword>
<dbReference type="Pfam" id="PF09699">
    <property type="entry name" value="Paired_CXXCH_1"/>
    <property type="match status" value="1"/>
</dbReference>
<dbReference type="EMBL" id="VTOX01000004">
    <property type="protein sequence ID" value="NKE66927.1"/>
    <property type="molecule type" value="Genomic_DNA"/>
</dbReference>
<feature type="chain" id="PRO_5031541700" evidence="3">
    <location>
        <begin position="28"/>
        <end position="842"/>
    </location>
</feature>
<feature type="compositionally biased region" description="Low complexity" evidence="2">
    <location>
        <begin position="772"/>
        <end position="782"/>
    </location>
</feature>
<dbReference type="AlphaFoldDB" id="A0A7X6DGU8"/>
<dbReference type="PANTHER" id="PTHR35038">
    <property type="entry name" value="DISSIMILATORY SULFITE REDUCTASE SIRA"/>
    <property type="match status" value="1"/>
</dbReference>
<gene>
    <name evidence="5" type="ORF">RAMLITH_13940</name>
</gene>
<evidence type="ECO:0000256" key="2">
    <source>
        <dbReference type="SAM" id="MobiDB-lite"/>
    </source>
</evidence>
<feature type="region of interest" description="Disordered" evidence="2">
    <location>
        <begin position="809"/>
        <end position="842"/>
    </location>
</feature>
<sequence length="842" mass="87508">MVRVVPWLLAALLVLVAALAATEPAGAAKVSDVRGTKHNLSAAGPGTVKAPTGGESQICVFCHTPHAAETIPNAPLWNRKLSAATYTTYTSSSIEASAAELAAGPGGSSKLCLSCHDGTMAIGSVNVLNGLGGASVPLTGTATGGLMPTTGATTGFTRNLGVNLSNDHPISFTYSSTLATNDGELRPPDGTLVGTRSPGVKPTLPLEDGKVQCTTCHDPHLRETDTAKGPAKFLRLNRFQELAPAGGAFSEANDIICLACHDKGGQLWALSAHAHPSVANELYTTDAANRREFPTTAPGMPVWKAACLNCHDTHTVQGARRLLREGTDSTSSPKAGGGSAIEETCYQCHSGLTDTLTSVASVPNIRDEFTRTYRMPISTADQTFNGNTAERHDIGAGPGTGKDFVESTAVLANRHVECTDCHNPHRVTKKQRFNADPATADASGTHNHAAGHTNIASGVLRGMSGVEPTKWAGVQFGNVASEFAVKSGDGGNSADTNPAASSAWLTREYQVCLKCHSSYAYGNTPPDLGSSGGGTTSGTNGVTRYTDQAMEFQAPSGHRARPATTSDSGAAAGWSGNNHRSWHPVIGSTGRTHALRGTSTSSWRAPWNADADVGSQTMYCSDCHGTNTAADSVVGSPAGPHGSANPFILKGQWSQTTGTGSREGGQTANALCFKCHNPGTYLNGVAGGGSTGFNGGGKGNLHKYHNDKIERLRCTWCHVAVPHGWKNRSLLVNLNDVGPEVKCRQEDADDLPTGSKCTVGQPMPVGTQMRNGSSGSGATSTTDWNNRGYTNGPYYLNAMLKIRSFPSGSWSEGNCGSSGAPGNGSSGRSWMRDSNESCEAAP</sequence>
<dbReference type="InterPro" id="IPR036280">
    <property type="entry name" value="Multihaem_cyt_sf"/>
</dbReference>
<evidence type="ECO:0000259" key="4">
    <source>
        <dbReference type="Pfam" id="PF09699"/>
    </source>
</evidence>
<name>A0A7X6DGU8_9BURK</name>
<dbReference type="PANTHER" id="PTHR35038:SF6">
    <property type="entry name" value="SURFACE LOCALIZED DECAHEME CYTOCHROME C LIPOPROTEIN"/>
    <property type="match status" value="1"/>
</dbReference>
<evidence type="ECO:0000313" key="5">
    <source>
        <dbReference type="EMBL" id="NKE66927.1"/>
    </source>
</evidence>
<feature type="compositionally biased region" description="Polar residues" evidence="2">
    <location>
        <begin position="652"/>
        <end position="662"/>
    </location>
</feature>
<evidence type="ECO:0000256" key="3">
    <source>
        <dbReference type="SAM" id="SignalP"/>
    </source>
</evidence>
<dbReference type="Proteomes" id="UP000521868">
    <property type="component" value="Unassembled WGS sequence"/>
</dbReference>
<evidence type="ECO:0000256" key="1">
    <source>
        <dbReference type="ARBA" id="ARBA00022729"/>
    </source>
</evidence>
<feature type="domain" description="Doubled CXXCH motif" evidence="4">
    <location>
        <begin position="619"/>
        <end position="678"/>
    </location>
</feature>
<dbReference type="Gene3D" id="1.10.1130.10">
    <property type="entry name" value="Flavocytochrome C3, Chain A"/>
    <property type="match status" value="1"/>
</dbReference>
<dbReference type="InterPro" id="IPR010177">
    <property type="entry name" value="Paired_CXXCH_1"/>
</dbReference>
<comment type="caution">
    <text evidence="5">The sequence shown here is derived from an EMBL/GenBank/DDBJ whole genome shotgun (WGS) entry which is preliminary data.</text>
</comment>
<reference evidence="5 6" key="1">
    <citation type="journal article" date="2020" name="Nature">
        <title>Bacterial chemolithoautotrophy via manganese oxidation.</title>
        <authorList>
            <person name="Yu H."/>
            <person name="Leadbetter J.R."/>
        </authorList>
    </citation>
    <scope>NUCLEOTIDE SEQUENCE [LARGE SCALE GENOMIC DNA]</scope>
    <source>
        <strain evidence="5 6">RBP-1</strain>
    </source>
</reference>
<feature type="region of interest" description="Disordered" evidence="2">
    <location>
        <begin position="554"/>
        <end position="607"/>
    </location>
</feature>
<feature type="signal peptide" evidence="3">
    <location>
        <begin position="1"/>
        <end position="27"/>
    </location>
</feature>
<organism evidence="5 6">
    <name type="scientific">Ramlibacter lithotrophicus</name>
    <dbReference type="NCBI Taxonomy" id="2606681"/>
    <lineage>
        <taxon>Bacteria</taxon>
        <taxon>Pseudomonadati</taxon>
        <taxon>Pseudomonadota</taxon>
        <taxon>Betaproteobacteria</taxon>
        <taxon>Burkholderiales</taxon>
        <taxon>Comamonadaceae</taxon>
        <taxon>Ramlibacter</taxon>
    </lineage>
</organism>
<dbReference type="InterPro" id="IPR051829">
    <property type="entry name" value="Multiheme_Cytochr_ET"/>
</dbReference>
<proteinExistence type="predicted"/>
<dbReference type="SUPFAM" id="SSF48695">
    <property type="entry name" value="Multiheme cytochromes"/>
    <property type="match status" value="2"/>
</dbReference>
<dbReference type="RefSeq" id="WP_168108036.1">
    <property type="nucleotide sequence ID" value="NZ_VTOX01000004.1"/>
</dbReference>
<dbReference type="GO" id="GO:0016491">
    <property type="term" value="F:oxidoreductase activity"/>
    <property type="evidence" value="ECO:0007669"/>
    <property type="project" value="TreeGrafter"/>
</dbReference>